<proteinExistence type="predicted"/>
<evidence type="ECO:0000256" key="1">
    <source>
        <dbReference type="SAM" id="MobiDB-lite"/>
    </source>
</evidence>
<feature type="compositionally biased region" description="Basic and acidic residues" evidence="1">
    <location>
        <begin position="61"/>
        <end position="72"/>
    </location>
</feature>
<dbReference type="AlphaFoldDB" id="A0AAD7W252"/>
<dbReference type="Proteomes" id="UP001221898">
    <property type="component" value="Unassembled WGS sequence"/>
</dbReference>
<keyword evidence="3" id="KW-1185">Reference proteome</keyword>
<reference evidence="2" key="1">
    <citation type="journal article" date="2023" name="Science">
        <title>Genome structures resolve the early diversification of teleost fishes.</title>
        <authorList>
            <person name="Parey E."/>
            <person name="Louis A."/>
            <person name="Montfort J."/>
            <person name="Bouchez O."/>
            <person name="Roques C."/>
            <person name="Iampietro C."/>
            <person name="Lluch J."/>
            <person name="Castinel A."/>
            <person name="Donnadieu C."/>
            <person name="Desvignes T."/>
            <person name="Floi Bucao C."/>
            <person name="Jouanno E."/>
            <person name="Wen M."/>
            <person name="Mejri S."/>
            <person name="Dirks R."/>
            <person name="Jansen H."/>
            <person name="Henkel C."/>
            <person name="Chen W.J."/>
            <person name="Zahm M."/>
            <person name="Cabau C."/>
            <person name="Klopp C."/>
            <person name="Thompson A.W."/>
            <person name="Robinson-Rechavi M."/>
            <person name="Braasch I."/>
            <person name="Lecointre G."/>
            <person name="Bobe J."/>
            <person name="Postlethwait J.H."/>
            <person name="Berthelot C."/>
            <person name="Roest Crollius H."/>
            <person name="Guiguen Y."/>
        </authorList>
    </citation>
    <scope>NUCLEOTIDE SEQUENCE</scope>
    <source>
        <strain evidence="2">NC1722</strain>
    </source>
</reference>
<organism evidence="2 3">
    <name type="scientific">Aldrovandia affinis</name>
    <dbReference type="NCBI Taxonomy" id="143900"/>
    <lineage>
        <taxon>Eukaryota</taxon>
        <taxon>Metazoa</taxon>
        <taxon>Chordata</taxon>
        <taxon>Craniata</taxon>
        <taxon>Vertebrata</taxon>
        <taxon>Euteleostomi</taxon>
        <taxon>Actinopterygii</taxon>
        <taxon>Neopterygii</taxon>
        <taxon>Teleostei</taxon>
        <taxon>Notacanthiformes</taxon>
        <taxon>Halosauridae</taxon>
        <taxon>Aldrovandia</taxon>
    </lineage>
</organism>
<feature type="compositionally biased region" description="Basic and acidic residues" evidence="1">
    <location>
        <begin position="1"/>
        <end position="11"/>
    </location>
</feature>
<evidence type="ECO:0000313" key="3">
    <source>
        <dbReference type="Proteomes" id="UP001221898"/>
    </source>
</evidence>
<protein>
    <submittedName>
        <fullName evidence="2">Uncharacterized protein</fullName>
    </submittedName>
</protein>
<gene>
    <name evidence="2" type="ORF">AAFF_G00270910</name>
</gene>
<dbReference type="EMBL" id="JAINUG010000372">
    <property type="protein sequence ID" value="KAJ8373127.1"/>
    <property type="molecule type" value="Genomic_DNA"/>
</dbReference>
<name>A0AAD7W252_9TELE</name>
<feature type="compositionally biased region" description="Polar residues" evidence="1">
    <location>
        <begin position="29"/>
        <end position="44"/>
    </location>
</feature>
<accession>A0AAD7W252</accession>
<sequence length="72" mass="7815">MKRSLPEHHAAEGPQSGKQQGEEAPAHSTAPTNPTLFSTVNRSFINVRRGETAAPQSHIGCESRDGPRLLLR</sequence>
<evidence type="ECO:0000313" key="2">
    <source>
        <dbReference type="EMBL" id="KAJ8373127.1"/>
    </source>
</evidence>
<comment type="caution">
    <text evidence="2">The sequence shown here is derived from an EMBL/GenBank/DDBJ whole genome shotgun (WGS) entry which is preliminary data.</text>
</comment>
<feature type="region of interest" description="Disordered" evidence="1">
    <location>
        <begin position="1"/>
        <end position="72"/>
    </location>
</feature>